<evidence type="ECO:0000313" key="1">
    <source>
        <dbReference type="EMBL" id="KAB8039516.1"/>
    </source>
</evidence>
<evidence type="ECO:0000313" key="2">
    <source>
        <dbReference type="Proteomes" id="UP000437748"/>
    </source>
</evidence>
<reference evidence="1 2" key="1">
    <citation type="submission" date="2019-10" db="EMBL/GenBank/DDBJ databases">
        <title>New species of Slilvanegrellaceae.</title>
        <authorList>
            <person name="Pitt A."/>
            <person name="Hahn M.W."/>
        </authorList>
    </citation>
    <scope>NUCLEOTIDE SEQUENCE [LARGE SCALE GENOMIC DNA]</scope>
    <source>
        <strain evidence="1 2">SP-Ram-0.45-NSY-1</strain>
    </source>
</reference>
<dbReference type="AlphaFoldDB" id="A0A6N6VXR2"/>
<dbReference type="GO" id="GO:0016788">
    <property type="term" value="F:hydrolase activity, acting on ester bonds"/>
    <property type="evidence" value="ECO:0007669"/>
    <property type="project" value="InterPro"/>
</dbReference>
<dbReference type="Proteomes" id="UP000437748">
    <property type="component" value="Unassembled WGS sequence"/>
</dbReference>
<proteinExistence type="predicted"/>
<dbReference type="InterPro" id="IPR008947">
    <property type="entry name" value="PLipase_C/P1_nuclease_dom_sf"/>
</dbReference>
<gene>
    <name evidence="1" type="ORF">GCL60_04480</name>
</gene>
<dbReference type="EMBL" id="WFLM01000002">
    <property type="protein sequence ID" value="KAB8039516.1"/>
    <property type="molecule type" value="Genomic_DNA"/>
</dbReference>
<protein>
    <submittedName>
        <fullName evidence="1">Uncharacterized protein</fullName>
    </submittedName>
</protein>
<sequence>MKTFCNKKNSIIIALFCFLFFQTKQKAYGWKNHSLITEISLKNSNIINEKNLVQAESIEDFLSNTSNLIPDVLSNVENWTISRTQKYNFTYPKTPSELKFNASKEDPQILQKFLYAIRINPTVKLNLFLQLLPGDSLGNSDTLLRNNDVIISPILNDVGDYKFIKVSNGQYINPLQVIATASDEPDYGHDINLFADNIKDFNVNFGFGNQPFGNANFSFSSQAPFHMGFYHESPIVYKLAPYIKQTYAEHRIKLYQELSIMAFKSGHPYWGLRFLGWSLHYIQDLTQPFHNAPIPGYSTTDLIGLNILDKLEGAFCKKNNKMNDAINIITNRHLILEKLVYEELVYARVNNQYQSFIINFLQNQSHDNSYPMVNENDVRDVISKEASYYTKPTYGSLIFWRVNKDTSAIIRRSFPENYTNDPKYIFNDSFQAIQILEQQTDKIKEKMYDNVNTLMANAGSHTRNTVRSIFERSN</sequence>
<name>A0A6N6VXR2_9BACT</name>
<keyword evidence="2" id="KW-1185">Reference proteome</keyword>
<dbReference type="Gene3D" id="1.10.575.10">
    <property type="entry name" value="P1 Nuclease"/>
    <property type="match status" value="1"/>
</dbReference>
<dbReference type="SUPFAM" id="SSF48537">
    <property type="entry name" value="Phospholipase C/P1 nuclease"/>
    <property type="match status" value="1"/>
</dbReference>
<organism evidence="1 2">
    <name type="scientific">Silvanigrella paludirubra</name>
    <dbReference type="NCBI Taxonomy" id="2499159"/>
    <lineage>
        <taxon>Bacteria</taxon>
        <taxon>Pseudomonadati</taxon>
        <taxon>Bdellovibrionota</taxon>
        <taxon>Oligoflexia</taxon>
        <taxon>Silvanigrellales</taxon>
        <taxon>Silvanigrellaceae</taxon>
        <taxon>Silvanigrella</taxon>
    </lineage>
</organism>
<dbReference type="RefSeq" id="WP_153418742.1">
    <property type="nucleotide sequence ID" value="NZ_WFLM01000002.1"/>
</dbReference>
<comment type="caution">
    <text evidence="1">The sequence shown here is derived from an EMBL/GenBank/DDBJ whole genome shotgun (WGS) entry which is preliminary data.</text>
</comment>
<accession>A0A6N6VXR2</accession>
<dbReference type="OrthoDB" id="36722at2"/>